<dbReference type="AlphaFoldDB" id="A0A563VKJ3"/>
<sequence>MNLFLTNHWLLFINSIAFWLAPVALAINLAIGKNKPNSYKKKIGYFYGSLWAIAFLVYFAIFIFKE</sequence>
<name>A0A563VKJ3_9CYAN</name>
<feature type="transmembrane region" description="Helical" evidence="1">
    <location>
        <begin position="12"/>
        <end position="31"/>
    </location>
</feature>
<reference evidence="2 3" key="1">
    <citation type="submission" date="2019-01" db="EMBL/GenBank/DDBJ databases">
        <authorList>
            <person name="Brito A."/>
        </authorList>
    </citation>
    <scope>NUCLEOTIDE SEQUENCE [LARGE SCALE GENOMIC DNA]</scope>
    <source>
        <strain evidence="2">1</strain>
    </source>
</reference>
<protein>
    <submittedName>
        <fullName evidence="2">Uncharacterized protein</fullName>
    </submittedName>
</protein>
<evidence type="ECO:0000313" key="3">
    <source>
        <dbReference type="Proteomes" id="UP000320055"/>
    </source>
</evidence>
<dbReference type="Proteomes" id="UP000320055">
    <property type="component" value="Unassembled WGS sequence"/>
</dbReference>
<dbReference type="EMBL" id="CAACVJ010000035">
    <property type="protein sequence ID" value="VEP11986.1"/>
    <property type="molecule type" value="Genomic_DNA"/>
</dbReference>
<organism evidence="2 3">
    <name type="scientific">Hyella patelloides LEGE 07179</name>
    <dbReference type="NCBI Taxonomy" id="945734"/>
    <lineage>
        <taxon>Bacteria</taxon>
        <taxon>Bacillati</taxon>
        <taxon>Cyanobacteriota</taxon>
        <taxon>Cyanophyceae</taxon>
        <taxon>Pleurocapsales</taxon>
        <taxon>Hyellaceae</taxon>
        <taxon>Hyella</taxon>
    </lineage>
</organism>
<keyword evidence="3" id="KW-1185">Reference proteome</keyword>
<evidence type="ECO:0000313" key="2">
    <source>
        <dbReference type="EMBL" id="VEP11986.1"/>
    </source>
</evidence>
<keyword evidence="1" id="KW-0472">Membrane</keyword>
<accession>A0A563VKJ3</accession>
<evidence type="ECO:0000256" key="1">
    <source>
        <dbReference type="SAM" id="Phobius"/>
    </source>
</evidence>
<keyword evidence="1" id="KW-0812">Transmembrane</keyword>
<dbReference type="OrthoDB" id="583344at2"/>
<proteinExistence type="predicted"/>
<feature type="transmembrane region" description="Helical" evidence="1">
    <location>
        <begin position="43"/>
        <end position="64"/>
    </location>
</feature>
<dbReference type="RefSeq" id="WP_144863897.1">
    <property type="nucleotide sequence ID" value="NZ_LR213775.1"/>
</dbReference>
<gene>
    <name evidence="2" type="ORF">H1P_130006</name>
</gene>
<keyword evidence="1" id="KW-1133">Transmembrane helix</keyword>